<accession>A0A098GKQ5</accession>
<proteinExistence type="predicted"/>
<evidence type="ECO:0000313" key="1">
    <source>
        <dbReference type="EMBL" id="CEH11103.1"/>
    </source>
</evidence>
<protein>
    <submittedName>
        <fullName evidence="1">Major outer membrane protein P44-10</fullName>
    </submittedName>
</protein>
<name>A0A098GKQ5_ANAPH</name>
<gene>
    <name evidence="1" type="primary">p44-10</name>
    <name evidence="1" type="ORF">ANAPHAGO_00527</name>
</gene>
<evidence type="ECO:0000313" key="2">
    <source>
        <dbReference type="Proteomes" id="UP000055047"/>
    </source>
</evidence>
<reference evidence="1 2" key="1">
    <citation type="submission" date="2014-09" db="EMBL/GenBank/DDBJ databases">
        <authorList>
            <person name="Loux Valentin"/>
            <person name="Dugat Thibaut"/>
        </authorList>
    </citation>
    <scope>NUCLEOTIDE SEQUENCE [LARGE SCALE GENOMIC DNA]</scope>
    <source>
        <strain evidence="1 2">BOV-10_179</strain>
    </source>
</reference>
<sequence>MSFGNGSSGEAGAEKPEVLKNFVAETLKEEKGEIKNWPTSTKGVDDGRKKVDETNDNAKAVATDLVALDRDEKTIVAGLLAKTIEGGEVVEIRAVSSTSLRT</sequence>
<dbReference type="EMBL" id="CCXQ01000067">
    <property type="protein sequence ID" value="CEH11103.1"/>
    <property type="molecule type" value="Genomic_DNA"/>
</dbReference>
<organism evidence="1 2">
    <name type="scientific">Anaplasma phagocytophilum</name>
    <name type="common">Ehrlichia phagocytophila</name>
    <dbReference type="NCBI Taxonomy" id="948"/>
    <lineage>
        <taxon>Bacteria</taxon>
        <taxon>Pseudomonadati</taxon>
        <taxon>Pseudomonadota</taxon>
        <taxon>Alphaproteobacteria</taxon>
        <taxon>Rickettsiales</taxon>
        <taxon>Anaplasmataceae</taxon>
        <taxon>Anaplasma</taxon>
        <taxon>phagocytophilum group</taxon>
    </lineage>
</organism>
<dbReference type="Proteomes" id="UP000055047">
    <property type="component" value="Unassembled WGS sequence"/>
</dbReference>
<dbReference type="AlphaFoldDB" id="A0A098GKQ5"/>